<sequence>MSNSWTVDEPRQIVIETPFERVDVDLFSGRVNLVGGDDGRARVDVNRIGRNPVIVEVVDRTLVVRHNRRPRFPGVLWWLGQIRRRFRVDVSIGVPRSTAAHVRLVDGAVVAAGLRTDTEVDLTSGRITLMGLGGRTRAKVVSGPVEALGVDGDLSLRTVSGELILADSAADRVEMTTVSGSVTCDLDNAHHRELRLHTTSGSVTVRVRQDADLAVDLHTQSGQITTAFAGLGAEKHGASQHRRGVLGPGTGKLWATTVSGSIALLARPVDDDEETPE</sequence>
<feature type="domain" description="DUF4097" evidence="1">
    <location>
        <begin position="57"/>
        <end position="264"/>
    </location>
</feature>
<evidence type="ECO:0000259" key="1">
    <source>
        <dbReference type="Pfam" id="PF13349"/>
    </source>
</evidence>
<dbReference type="InterPro" id="IPR025164">
    <property type="entry name" value="Toastrack_DUF4097"/>
</dbReference>
<dbReference type="AlphaFoldDB" id="A0A3D9ZUA2"/>
<dbReference type="Proteomes" id="UP000256913">
    <property type="component" value="Unassembled WGS sequence"/>
</dbReference>
<organism evidence="2 3">
    <name type="scientific">Asanoa ferruginea</name>
    <dbReference type="NCBI Taxonomy" id="53367"/>
    <lineage>
        <taxon>Bacteria</taxon>
        <taxon>Bacillati</taxon>
        <taxon>Actinomycetota</taxon>
        <taxon>Actinomycetes</taxon>
        <taxon>Micromonosporales</taxon>
        <taxon>Micromonosporaceae</taxon>
        <taxon>Asanoa</taxon>
    </lineage>
</organism>
<name>A0A3D9ZUA2_9ACTN</name>
<gene>
    <name evidence="2" type="ORF">DFJ67_3257</name>
</gene>
<accession>A0A3D9ZUA2</accession>
<dbReference type="OrthoDB" id="3367592at2"/>
<comment type="caution">
    <text evidence="2">The sequence shown here is derived from an EMBL/GenBank/DDBJ whole genome shotgun (WGS) entry which is preliminary data.</text>
</comment>
<reference evidence="2 3" key="1">
    <citation type="submission" date="2018-08" db="EMBL/GenBank/DDBJ databases">
        <title>Sequencing the genomes of 1000 actinobacteria strains.</title>
        <authorList>
            <person name="Klenk H.-P."/>
        </authorList>
    </citation>
    <scope>NUCLEOTIDE SEQUENCE [LARGE SCALE GENOMIC DNA]</scope>
    <source>
        <strain evidence="2 3">DSM 44099</strain>
    </source>
</reference>
<dbReference type="EMBL" id="QUMQ01000001">
    <property type="protein sequence ID" value="REF97260.1"/>
    <property type="molecule type" value="Genomic_DNA"/>
</dbReference>
<evidence type="ECO:0000313" key="2">
    <source>
        <dbReference type="EMBL" id="REF97260.1"/>
    </source>
</evidence>
<evidence type="ECO:0000313" key="3">
    <source>
        <dbReference type="Proteomes" id="UP000256913"/>
    </source>
</evidence>
<dbReference type="RefSeq" id="WP_116068657.1">
    <property type="nucleotide sequence ID" value="NZ_BONB01000020.1"/>
</dbReference>
<protein>
    <submittedName>
        <fullName evidence="2">Putative adhesin</fullName>
    </submittedName>
</protein>
<keyword evidence="3" id="KW-1185">Reference proteome</keyword>
<dbReference type="Pfam" id="PF13349">
    <property type="entry name" value="DUF4097"/>
    <property type="match status" value="1"/>
</dbReference>
<proteinExistence type="predicted"/>